<name>A0AAW2GHS6_9HYME</name>
<organism evidence="1 2">
    <name type="scientific">Cardiocondyla obscurior</name>
    <dbReference type="NCBI Taxonomy" id="286306"/>
    <lineage>
        <taxon>Eukaryota</taxon>
        <taxon>Metazoa</taxon>
        <taxon>Ecdysozoa</taxon>
        <taxon>Arthropoda</taxon>
        <taxon>Hexapoda</taxon>
        <taxon>Insecta</taxon>
        <taxon>Pterygota</taxon>
        <taxon>Neoptera</taxon>
        <taxon>Endopterygota</taxon>
        <taxon>Hymenoptera</taxon>
        <taxon>Apocrita</taxon>
        <taxon>Aculeata</taxon>
        <taxon>Formicoidea</taxon>
        <taxon>Formicidae</taxon>
        <taxon>Myrmicinae</taxon>
        <taxon>Cardiocondyla</taxon>
    </lineage>
</organism>
<evidence type="ECO:0000313" key="1">
    <source>
        <dbReference type="EMBL" id="KAL0126776.1"/>
    </source>
</evidence>
<keyword evidence="2" id="KW-1185">Reference proteome</keyword>
<protein>
    <submittedName>
        <fullName evidence="1">Uncharacterized protein</fullName>
    </submittedName>
</protein>
<comment type="caution">
    <text evidence="1">The sequence shown here is derived from an EMBL/GenBank/DDBJ whole genome shotgun (WGS) entry which is preliminary data.</text>
</comment>
<evidence type="ECO:0000313" key="2">
    <source>
        <dbReference type="Proteomes" id="UP001430953"/>
    </source>
</evidence>
<accession>A0AAW2GHS6</accession>
<dbReference type="EMBL" id="JADYXP020000004">
    <property type="protein sequence ID" value="KAL0126776.1"/>
    <property type="molecule type" value="Genomic_DNA"/>
</dbReference>
<reference evidence="1 2" key="1">
    <citation type="submission" date="2023-03" db="EMBL/GenBank/DDBJ databases">
        <title>High recombination rates correlate with genetic variation in Cardiocondyla obscurior ants.</title>
        <authorList>
            <person name="Errbii M."/>
        </authorList>
    </citation>
    <scope>NUCLEOTIDE SEQUENCE [LARGE SCALE GENOMIC DNA]</scope>
    <source>
        <strain evidence="1">Alpha-2009</strain>
        <tissue evidence="1">Whole body</tissue>
    </source>
</reference>
<gene>
    <name evidence="1" type="ORF">PUN28_005259</name>
</gene>
<dbReference type="Proteomes" id="UP001430953">
    <property type="component" value="Unassembled WGS sequence"/>
</dbReference>
<sequence length="104" mass="11889">MRPIKRLSVHPVLDIRCALFRGAALAPTRPRKFIPVTQNKYMGSHPLPHRVLIDVTVINSRARLSMFDADEFLRKFPLEVRANFSSFGKYVSYRNDCSSGVVQL</sequence>
<dbReference type="AlphaFoldDB" id="A0AAW2GHS6"/>
<proteinExistence type="predicted"/>